<dbReference type="HAMAP" id="MF_01208">
    <property type="entry name" value="PyrE"/>
    <property type="match status" value="1"/>
</dbReference>
<dbReference type="NCBIfam" id="NF001729">
    <property type="entry name" value="PRK00455.1-3"/>
    <property type="match status" value="1"/>
</dbReference>
<feature type="binding site" evidence="6">
    <location>
        <position position="106"/>
    </location>
    <ligand>
        <name>5-phospho-alpha-D-ribose 1-diphosphate</name>
        <dbReference type="ChEBI" id="CHEBI:58017"/>
        <note>ligand shared between dimeric partners</note>
    </ligand>
</feature>
<organism evidence="8 9">
    <name type="scientific">Pacificispira spongiicola</name>
    <dbReference type="NCBI Taxonomy" id="2729598"/>
    <lineage>
        <taxon>Bacteria</taxon>
        <taxon>Pseudomonadati</taxon>
        <taxon>Pseudomonadota</taxon>
        <taxon>Alphaproteobacteria</taxon>
        <taxon>Rhodospirillales</taxon>
        <taxon>Rhodospirillaceae</taxon>
        <taxon>Pacificispira</taxon>
    </lineage>
</organism>
<dbReference type="PANTHER" id="PTHR19278">
    <property type="entry name" value="OROTATE PHOSPHORIBOSYLTRANSFERASE"/>
    <property type="match status" value="1"/>
</dbReference>
<dbReference type="GO" id="GO:0004588">
    <property type="term" value="F:orotate phosphoribosyltransferase activity"/>
    <property type="evidence" value="ECO:0007669"/>
    <property type="project" value="UniProtKB-UniRule"/>
</dbReference>
<keyword evidence="6" id="KW-0460">Magnesium</keyword>
<comment type="subunit">
    <text evidence="6">Homodimer.</text>
</comment>
<dbReference type="Proteomes" id="UP000539372">
    <property type="component" value="Unassembled WGS sequence"/>
</dbReference>
<comment type="caution">
    <text evidence="8">The sequence shown here is derived from an EMBL/GenBank/DDBJ whole genome shotgun (WGS) entry which is preliminary data.</text>
</comment>
<comment type="similarity">
    <text evidence="6">Belongs to the purine/pyrimidine phosphoribosyltransferase family. PyrE subfamily.</text>
</comment>
<accession>A0A7Y0HG97</accession>
<keyword evidence="9" id="KW-1185">Reference proteome</keyword>
<dbReference type="EC" id="2.4.2.10" evidence="2 6"/>
<comment type="pathway">
    <text evidence="1 6">Pyrimidine metabolism; UMP biosynthesis via de novo pathway; UMP from orotate: step 1/2.</text>
</comment>
<evidence type="ECO:0000259" key="7">
    <source>
        <dbReference type="Pfam" id="PF00156"/>
    </source>
</evidence>
<dbReference type="InterPro" id="IPR004467">
    <property type="entry name" value="Or_phspho_trans_dom"/>
</dbReference>
<dbReference type="UniPathway" id="UPA00070">
    <property type="reaction ID" value="UER00119"/>
</dbReference>
<name>A0A7Y0HG97_9PROT</name>
<dbReference type="SUPFAM" id="SSF53271">
    <property type="entry name" value="PRTase-like"/>
    <property type="match status" value="1"/>
</dbReference>
<dbReference type="EMBL" id="JABBNT010000002">
    <property type="protein sequence ID" value="NMM44692.1"/>
    <property type="molecule type" value="Genomic_DNA"/>
</dbReference>
<dbReference type="InterPro" id="IPR000836">
    <property type="entry name" value="PRTase_dom"/>
</dbReference>
<dbReference type="AlphaFoldDB" id="A0A7Y0HG97"/>
<gene>
    <name evidence="6" type="primary">pyrE</name>
    <name evidence="8" type="ORF">HH303_09380</name>
</gene>
<dbReference type="InterPro" id="IPR029057">
    <property type="entry name" value="PRTase-like"/>
</dbReference>
<reference evidence="8 9" key="1">
    <citation type="submission" date="2020-04" db="EMBL/GenBank/DDBJ databases">
        <title>Rhodospirillaceae bacterium KN72 isolated from deep sea.</title>
        <authorList>
            <person name="Zhang D.-C."/>
        </authorList>
    </citation>
    <scope>NUCLEOTIDE SEQUENCE [LARGE SCALE GENOMIC DNA]</scope>
    <source>
        <strain evidence="8 9">KN72</strain>
    </source>
</reference>
<dbReference type="CDD" id="cd06223">
    <property type="entry name" value="PRTases_typeI"/>
    <property type="match status" value="1"/>
</dbReference>
<dbReference type="GO" id="GO:0019856">
    <property type="term" value="P:pyrimidine nucleobase biosynthetic process"/>
    <property type="evidence" value="ECO:0007669"/>
    <property type="project" value="TreeGrafter"/>
</dbReference>
<keyword evidence="4 6" id="KW-0808">Transferase</keyword>
<dbReference type="Gene3D" id="3.40.50.2020">
    <property type="match status" value="1"/>
</dbReference>
<sequence>MTASQYDIPTPARVTARILIETKSVLFRPEDPFILTSGRASPVYVDCRRLIAFPRARRRLISLAAQSIEDRIGFESLDVIAGGETAGIPYAAWVADALMLPMCYIRKKPKGFGRNARIEGALEEGQNVLLVEDMSTDGGSKLSFVEGIRDAGAECHHTFVFFHYGIFPEGERKLAENGVSLHTLATWWDVIACAKEEGYFAAGQAGEVEAFLHDPAGWSRAHGGTEA</sequence>
<dbReference type="GO" id="GO:0044205">
    <property type="term" value="P:'de novo' UMP biosynthetic process"/>
    <property type="evidence" value="ECO:0007669"/>
    <property type="project" value="UniProtKB-UniRule"/>
</dbReference>
<evidence type="ECO:0000256" key="2">
    <source>
        <dbReference type="ARBA" id="ARBA00011971"/>
    </source>
</evidence>
<evidence type="ECO:0000256" key="3">
    <source>
        <dbReference type="ARBA" id="ARBA00022676"/>
    </source>
</evidence>
<evidence type="ECO:0000256" key="1">
    <source>
        <dbReference type="ARBA" id="ARBA00004889"/>
    </source>
</evidence>
<feature type="binding site" description="in other chain" evidence="6">
    <location>
        <begin position="132"/>
        <end position="140"/>
    </location>
    <ligand>
        <name>5-phospho-alpha-D-ribose 1-diphosphate</name>
        <dbReference type="ChEBI" id="CHEBI:58017"/>
        <note>ligand shared between dimeric partners</note>
    </ligand>
</feature>
<evidence type="ECO:0000256" key="6">
    <source>
        <dbReference type="HAMAP-Rule" id="MF_01208"/>
    </source>
</evidence>
<proteinExistence type="inferred from homology"/>
<dbReference type="GO" id="GO:0000287">
    <property type="term" value="F:magnesium ion binding"/>
    <property type="evidence" value="ECO:0007669"/>
    <property type="project" value="UniProtKB-UniRule"/>
</dbReference>
<comment type="function">
    <text evidence="6">Catalyzes the transfer of a ribosyl phosphate group from 5-phosphoribose 1-diphosphate to orotate, leading to the formation of orotidine monophosphate (OMP).</text>
</comment>
<dbReference type="RefSeq" id="WP_169625036.1">
    <property type="nucleotide sequence ID" value="NZ_JABBNT010000002.1"/>
</dbReference>
<feature type="binding site" evidence="6">
    <location>
        <position position="136"/>
    </location>
    <ligand>
        <name>orotate</name>
        <dbReference type="ChEBI" id="CHEBI:30839"/>
    </ligand>
</feature>
<evidence type="ECO:0000313" key="9">
    <source>
        <dbReference type="Proteomes" id="UP000539372"/>
    </source>
</evidence>
<feature type="domain" description="Phosphoribosyltransferase" evidence="7">
    <location>
        <begin position="57"/>
        <end position="163"/>
    </location>
</feature>
<comment type="caution">
    <text evidence="6">Lacks conserved residue(s) required for the propagation of feature annotation.</text>
</comment>
<evidence type="ECO:0000313" key="8">
    <source>
        <dbReference type="EMBL" id="NMM44692.1"/>
    </source>
</evidence>
<feature type="binding site" description="in other chain" evidence="6">
    <location>
        <position position="107"/>
    </location>
    <ligand>
        <name>5-phospho-alpha-D-ribose 1-diphosphate</name>
        <dbReference type="ChEBI" id="CHEBI:58017"/>
        <note>ligand shared between dimeric partners</note>
    </ligand>
</feature>
<keyword evidence="3 6" id="KW-0328">Glycosyltransferase</keyword>
<keyword evidence="5 6" id="KW-0665">Pyrimidine biosynthesis</keyword>
<protein>
    <recommendedName>
        <fullName evidence="2 6">Orotate phosphoribosyltransferase</fullName>
        <shortName evidence="6">OPRT</shortName>
        <shortName evidence="6">OPRTase</shortName>
        <ecNumber evidence="2 6">2.4.2.10</ecNumber>
    </recommendedName>
</protein>
<dbReference type="PANTHER" id="PTHR19278:SF9">
    <property type="entry name" value="URIDINE 5'-MONOPHOSPHATE SYNTHASE"/>
    <property type="match status" value="1"/>
</dbReference>
<dbReference type="InterPro" id="IPR023031">
    <property type="entry name" value="OPRT"/>
</dbReference>
<evidence type="ECO:0000256" key="4">
    <source>
        <dbReference type="ARBA" id="ARBA00022679"/>
    </source>
</evidence>
<comment type="catalytic activity">
    <reaction evidence="6">
        <text>orotidine 5'-phosphate + diphosphate = orotate + 5-phospho-alpha-D-ribose 1-diphosphate</text>
        <dbReference type="Rhea" id="RHEA:10380"/>
        <dbReference type="ChEBI" id="CHEBI:30839"/>
        <dbReference type="ChEBI" id="CHEBI:33019"/>
        <dbReference type="ChEBI" id="CHEBI:57538"/>
        <dbReference type="ChEBI" id="CHEBI:58017"/>
        <dbReference type="EC" id="2.4.2.10"/>
    </reaction>
</comment>
<comment type="cofactor">
    <cofactor evidence="6">
        <name>Mg(2+)</name>
        <dbReference type="ChEBI" id="CHEBI:18420"/>
    </cofactor>
</comment>
<feature type="binding site" evidence="6">
    <location>
        <position position="110"/>
    </location>
    <ligand>
        <name>5-phospho-alpha-D-ribose 1-diphosphate</name>
        <dbReference type="ChEBI" id="CHEBI:58017"/>
        <note>ligand shared between dimeric partners</note>
    </ligand>
</feature>
<evidence type="ECO:0000256" key="5">
    <source>
        <dbReference type="ARBA" id="ARBA00022975"/>
    </source>
</evidence>
<dbReference type="Pfam" id="PF00156">
    <property type="entry name" value="Pribosyltran"/>
    <property type="match status" value="1"/>
</dbReference>
<dbReference type="NCBIfam" id="TIGR00336">
    <property type="entry name" value="pyrE"/>
    <property type="match status" value="1"/>
</dbReference>